<evidence type="ECO:0000256" key="2">
    <source>
        <dbReference type="ARBA" id="ARBA00008282"/>
    </source>
</evidence>
<keyword evidence="5" id="KW-0285">Flavoprotein</keyword>
<feature type="chain" id="PRO_5046653205" description="FAD:protein FMN transferase" evidence="12">
    <location>
        <begin position="37"/>
        <end position="525"/>
    </location>
</feature>
<evidence type="ECO:0000256" key="8">
    <source>
        <dbReference type="ARBA" id="ARBA00022827"/>
    </source>
</evidence>
<evidence type="ECO:0000313" key="14">
    <source>
        <dbReference type="Proteomes" id="UP000013190"/>
    </source>
</evidence>
<evidence type="ECO:0000256" key="11">
    <source>
        <dbReference type="ARBA" id="ARBA00048540"/>
    </source>
</evidence>
<name>A0ABN0JPQ1_9GAMM</name>
<evidence type="ECO:0000256" key="4">
    <source>
        <dbReference type="ARBA" id="ARBA00016337"/>
    </source>
</evidence>
<dbReference type="Pfam" id="PF02424">
    <property type="entry name" value="ApbE"/>
    <property type="match status" value="1"/>
</dbReference>
<keyword evidence="7" id="KW-0479">Metal-binding</keyword>
<keyword evidence="12" id="KW-0732">Signal</keyword>
<dbReference type="SUPFAM" id="SSF143631">
    <property type="entry name" value="ApbE-like"/>
    <property type="match status" value="1"/>
</dbReference>
<evidence type="ECO:0000313" key="13">
    <source>
        <dbReference type="EMBL" id="ENU27311.1"/>
    </source>
</evidence>
<protein>
    <recommendedName>
        <fullName evidence="4">FAD:protein FMN transferase</fullName>
        <ecNumber evidence="3">2.7.1.180</ecNumber>
    </recommendedName>
    <alternativeName>
        <fullName evidence="10">Flavin transferase</fullName>
    </alternativeName>
</protein>
<sequence>MSSTQQIFRPIQIIFRLSPLMAALTVLMSPFTVTQADELSINIKDAHQLSAPIQLPSYRFHQDHVLGTSLDVVVTTSQQQDAEKALQAIQTEIARLDQILSVWRDDSEISQLNREQQISASSELYDVVAACEQWRSATCGGFDARLGQLIQLWENSNQVQRLDDNTQESLLRQLQTQSIELNPVTKQIKTTSAIKIAPDAYAKGYVIDRALLAAKQAVPHLQGILIDIGGDMRVWGQSPQQAGWKVGVQDPNERFDNVAPTQVLNLKDQAIAFSGQGYRGFTNQSHLLNPHTGHPIQNVEQCVVVGQCAADSDALATALTAMPAHEGMQLIEQLVGYEAQLVATDGTRYQSSGWSSLLDANQPKTMRHVAATGTATAWPKGYQAQLEVNIPKIAVDNYRAPYVSVWVTDSDKKIVRTLAVWGKDEKWINSNYVWWRRYGRQMPNLDAVAKPSRQPGQYKLAWDGKDEAGKIVNAGKYIIHIETSREHGDHSYQTIELNVTPKSATQTLPAQAEIGTVKLNFQRGA</sequence>
<organism evidence="13 14">
    <name type="scientific">Acinetobacter modestus</name>
    <dbReference type="NCBI Taxonomy" id="1776740"/>
    <lineage>
        <taxon>Bacteria</taxon>
        <taxon>Pseudomonadati</taxon>
        <taxon>Pseudomonadota</taxon>
        <taxon>Gammaproteobacteria</taxon>
        <taxon>Moraxellales</taxon>
        <taxon>Moraxellaceae</taxon>
        <taxon>Acinetobacter</taxon>
    </lineage>
</organism>
<dbReference type="PANTHER" id="PTHR30040">
    <property type="entry name" value="THIAMINE BIOSYNTHESIS LIPOPROTEIN APBE"/>
    <property type="match status" value="1"/>
</dbReference>
<comment type="caution">
    <text evidence="13">The sequence shown here is derived from an EMBL/GenBank/DDBJ whole genome shotgun (WGS) entry which is preliminary data.</text>
</comment>
<gene>
    <name evidence="13" type="ORF">F992_01425</name>
</gene>
<evidence type="ECO:0000256" key="3">
    <source>
        <dbReference type="ARBA" id="ARBA00011955"/>
    </source>
</evidence>
<dbReference type="Gene3D" id="3.10.520.10">
    <property type="entry name" value="ApbE-like domains"/>
    <property type="match status" value="1"/>
</dbReference>
<evidence type="ECO:0000256" key="10">
    <source>
        <dbReference type="ARBA" id="ARBA00031306"/>
    </source>
</evidence>
<keyword evidence="9" id="KW-0460">Magnesium</keyword>
<comment type="catalytic activity">
    <reaction evidence="11">
        <text>L-threonyl-[protein] + FAD = FMN-L-threonyl-[protein] + AMP + H(+)</text>
        <dbReference type="Rhea" id="RHEA:36847"/>
        <dbReference type="Rhea" id="RHEA-COMP:11060"/>
        <dbReference type="Rhea" id="RHEA-COMP:11061"/>
        <dbReference type="ChEBI" id="CHEBI:15378"/>
        <dbReference type="ChEBI" id="CHEBI:30013"/>
        <dbReference type="ChEBI" id="CHEBI:57692"/>
        <dbReference type="ChEBI" id="CHEBI:74257"/>
        <dbReference type="ChEBI" id="CHEBI:456215"/>
        <dbReference type="EC" id="2.7.1.180"/>
    </reaction>
</comment>
<evidence type="ECO:0000256" key="5">
    <source>
        <dbReference type="ARBA" id="ARBA00022630"/>
    </source>
</evidence>
<evidence type="ECO:0000256" key="6">
    <source>
        <dbReference type="ARBA" id="ARBA00022679"/>
    </source>
</evidence>
<dbReference type="GeneID" id="92834834"/>
<keyword evidence="8" id="KW-0274">FAD</keyword>
<dbReference type="Gene3D" id="2.60.40.4070">
    <property type="match status" value="1"/>
</dbReference>
<dbReference type="InterPro" id="IPR014469">
    <property type="entry name" value="DUF2271"/>
</dbReference>
<dbReference type="PANTHER" id="PTHR30040:SF2">
    <property type="entry name" value="FAD:PROTEIN FMN TRANSFERASE"/>
    <property type="match status" value="1"/>
</dbReference>
<proteinExistence type="inferred from homology"/>
<comment type="similarity">
    <text evidence="2">Belongs to the ApbE family.</text>
</comment>
<keyword evidence="14" id="KW-1185">Reference proteome</keyword>
<accession>A0ABN0JPQ1</accession>
<comment type="cofactor">
    <cofactor evidence="1">
        <name>Mg(2+)</name>
        <dbReference type="ChEBI" id="CHEBI:18420"/>
    </cofactor>
</comment>
<feature type="signal peptide" evidence="12">
    <location>
        <begin position="1"/>
        <end position="36"/>
    </location>
</feature>
<dbReference type="EC" id="2.7.1.180" evidence="3"/>
<evidence type="ECO:0000256" key="1">
    <source>
        <dbReference type="ARBA" id="ARBA00001946"/>
    </source>
</evidence>
<dbReference type="Proteomes" id="UP000013190">
    <property type="component" value="Unassembled WGS sequence"/>
</dbReference>
<dbReference type="RefSeq" id="WP_004661318.1">
    <property type="nucleotide sequence ID" value="NZ_BMDV01000002.1"/>
</dbReference>
<dbReference type="Pfam" id="PF10029">
    <property type="entry name" value="DUF2271"/>
    <property type="match status" value="1"/>
</dbReference>
<dbReference type="EMBL" id="APOJ01000022">
    <property type="protein sequence ID" value="ENU27311.1"/>
    <property type="molecule type" value="Genomic_DNA"/>
</dbReference>
<evidence type="ECO:0000256" key="7">
    <source>
        <dbReference type="ARBA" id="ARBA00022723"/>
    </source>
</evidence>
<keyword evidence="6" id="KW-0808">Transferase</keyword>
<evidence type="ECO:0000256" key="9">
    <source>
        <dbReference type="ARBA" id="ARBA00022842"/>
    </source>
</evidence>
<dbReference type="InterPro" id="IPR024932">
    <property type="entry name" value="ApbE"/>
</dbReference>
<dbReference type="InterPro" id="IPR003374">
    <property type="entry name" value="ApbE-like_sf"/>
</dbReference>
<reference evidence="13 14" key="2">
    <citation type="journal article" date="2016" name="Int. J. Syst. Evol. Microbiol.">
        <title>Taxonomy of haemolytic and/or proteolytic strains of the genus Acinetobacter with the proposal of Acinetobacter courvalinii sp. nov. (genomic species 14 sensu Bouvet &amp; Jeanjean), Acinetobacter dispersus sp. nov. (genomic species 17), Acinetobacter modestus sp. nov., Acinetobacter proteolyticus sp. nov. and Acinetobacter vivianii sp. nov.</title>
        <authorList>
            <person name="Nemec A."/>
            <person name="Radolfova-Krizova L."/>
            <person name="Maixnerova M."/>
            <person name="Vrestiakova E."/>
            <person name="Jezek P."/>
            <person name="Sedo O."/>
        </authorList>
    </citation>
    <scope>NUCLEOTIDE SEQUENCE [LARGE SCALE GENOMIC DNA]</scope>
    <source>
        <strain evidence="13 14">NIPH 236</strain>
    </source>
</reference>
<evidence type="ECO:0000256" key="12">
    <source>
        <dbReference type="SAM" id="SignalP"/>
    </source>
</evidence>
<reference evidence="14" key="1">
    <citation type="submission" date="2013-02" db="EMBL/GenBank/DDBJ databases">
        <title>The Genome Sequence of Acinetobacter sp. NIPH 236.</title>
        <authorList>
            <consortium name="The Broad Institute Genome Sequencing Platform"/>
            <consortium name="The Broad Institute Genome Sequencing Center for Infectious Disease"/>
            <person name="Cerqueira G."/>
            <person name="Feldgarden M."/>
            <person name="Courvalin P."/>
            <person name="Perichon B."/>
            <person name="Grillot-Courvalin C."/>
            <person name="Clermont D."/>
            <person name="Rocha E."/>
            <person name="Yoon E.-J."/>
            <person name="Nemec A."/>
            <person name="Walker B."/>
            <person name="Young S.K."/>
            <person name="Zeng Q."/>
            <person name="Gargeya S."/>
            <person name="Fitzgerald M."/>
            <person name="Haas B."/>
            <person name="Abouelleil A."/>
            <person name="Alvarado L."/>
            <person name="Arachchi H.M."/>
            <person name="Berlin A.M."/>
            <person name="Chapman S.B."/>
            <person name="Dewar J."/>
            <person name="Goldberg J."/>
            <person name="Griggs A."/>
            <person name="Gujja S."/>
            <person name="Hansen M."/>
            <person name="Howarth C."/>
            <person name="Imamovic A."/>
            <person name="Larimer J."/>
            <person name="McCowan C."/>
            <person name="Murphy C."/>
            <person name="Neiman D."/>
            <person name="Pearson M."/>
            <person name="Priest M."/>
            <person name="Roberts A."/>
            <person name="Saif S."/>
            <person name="Shea T."/>
            <person name="Sisk P."/>
            <person name="Sykes S."/>
            <person name="Wortman J."/>
            <person name="Nusbaum C."/>
            <person name="Birren B."/>
        </authorList>
    </citation>
    <scope>NUCLEOTIDE SEQUENCE [LARGE SCALE GENOMIC DNA]</scope>
    <source>
        <strain evidence="14">NIPH 236</strain>
    </source>
</reference>